<sequence>MQLAFTVTELPSAGAPLIVLSVRCFQEICSFRQSWSRSVSAASALWTHGHALSFLSYFSRFSGTLACFRSWVSEGHSG</sequence>
<reference evidence="1" key="1">
    <citation type="submission" date="2021-03" db="EMBL/GenBank/DDBJ databases">
        <authorList>
            <consortium name="DOE Joint Genome Institute"/>
            <person name="Ahrendt S."/>
            <person name="Looney B.P."/>
            <person name="Miyauchi S."/>
            <person name="Morin E."/>
            <person name="Drula E."/>
            <person name="Courty P.E."/>
            <person name="Chicoki N."/>
            <person name="Fauchery L."/>
            <person name="Kohler A."/>
            <person name="Kuo A."/>
            <person name="Labutti K."/>
            <person name="Pangilinan J."/>
            <person name="Lipzen A."/>
            <person name="Riley R."/>
            <person name="Andreopoulos W."/>
            <person name="He G."/>
            <person name="Johnson J."/>
            <person name="Barry K.W."/>
            <person name="Grigoriev I.V."/>
            <person name="Nagy L."/>
            <person name="Hibbett D."/>
            <person name="Henrissat B."/>
            <person name="Matheny P.B."/>
            <person name="Labbe J."/>
            <person name="Martin F."/>
        </authorList>
    </citation>
    <scope>NUCLEOTIDE SEQUENCE</scope>
    <source>
        <strain evidence="1">HHB10654</strain>
    </source>
</reference>
<organism evidence="1 2">
    <name type="scientific">Artomyces pyxidatus</name>
    <dbReference type="NCBI Taxonomy" id="48021"/>
    <lineage>
        <taxon>Eukaryota</taxon>
        <taxon>Fungi</taxon>
        <taxon>Dikarya</taxon>
        <taxon>Basidiomycota</taxon>
        <taxon>Agaricomycotina</taxon>
        <taxon>Agaricomycetes</taxon>
        <taxon>Russulales</taxon>
        <taxon>Auriscalpiaceae</taxon>
        <taxon>Artomyces</taxon>
    </lineage>
</organism>
<name>A0ACB8TDC6_9AGAM</name>
<accession>A0ACB8TDC6</accession>
<keyword evidence="2" id="KW-1185">Reference proteome</keyword>
<reference evidence="1" key="2">
    <citation type="journal article" date="2022" name="New Phytol.">
        <title>Evolutionary transition to the ectomycorrhizal habit in the genomes of a hyperdiverse lineage of mushroom-forming fungi.</title>
        <authorList>
            <person name="Looney B."/>
            <person name="Miyauchi S."/>
            <person name="Morin E."/>
            <person name="Drula E."/>
            <person name="Courty P.E."/>
            <person name="Kohler A."/>
            <person name="Kuo A."/>
            <person name="LaButti K."/>
            <person name="Pangilinan J."/>
            <person name="Lipzen A."/>
            <person name="Riley R."/>
            <person name="Andreopoulos W."/>
            <person name="He G."/>
            <person name="Johnson J."/>
            <person name="Nolan M."/>
            <person name="Tritt A."/>
            <person name="Barry K.W."/>
            <person name="Grigoriev I.V."/>
            <person name="Nagy L.G."/>
            <person name="Hibbett D."/>
            <person name="Henrissat B."/>
            <person name="Matheny P.B."/>
            <person name="Labbe J."/>
            <person name="Martin F.M."/>
        </authorList>
    </citation>
    <scope>NUCLEOTIDE SEQUENCE</scope>
    <source>
        <strain evidence="1">HHB10654</strain>
    </source>
</reference>
<proteinExistence type="predicted"/>
<dbReference type="EMBL" id="MU277193">
    <property type="protein sequence ID" value="KAI0066188.1"/>
    <property type="molecule type" value="Genomic_DNA"/>
</dbReference>
<dbReference type="Proteomes" id="UP000814140">
    <property type="component" value="Unassembled WGS sequence"/>
</dbReference>
<evidence type="ECO:0000313" key="1">
    <source>
        <dbReference type="EMBL" id="KAI0066188.1"/>
    </source>
</evidence>
<comment type="caution">
    <text evidence="1">The sequence shown here is derived from an EMBL/GenBank/DDBJ whole genome shotgun (WGS) entry which is preliminary data.</text>
</comment>
<gene>
    <name evidence="1" type="ORF">BV25DRAFT_1513279</name>
</gene>
<protein>
    <submittedName>
        <fullName evidence="1">Uncharacterized protein</fullName>
    </submittedName>
</protein>
<evidence type="ECO:0000313" key="2">
    <source>
        <dbReference type="Proteomes" id="UP000814140"/>
    </source>
</evidence>